<dbReference type="EMBL" id="WIXE01016512">
    <property type="protein sequence ID" value="KAK5972577.1"/>
    <property type="molecule type" value="Genomic_DNA"/>
</dbReference>
<evidence type="ECO:0000313" key="2">
    <source>
        <dbReference type="EMBL" id="KAK5972577.1"/>
    </source>
</evidence>
<dbReference type="PANTHER" id="PTHR21325">
    <property type="entry name" value="PHOSPHOLIPASE B, PLB1"/>
    <property type="match status" value="1"/>
</dbReference>
<feature type="signal peptide" evidence="1">
    <location>
        <begin position="1"/>
        <end position="18"/>
    </location>
</feature>
<keyword evidence="1" id="KW-0732">Signal</keyword>
<evidence type="ECO:0000256" key="1">
    <source>
        <dbReference type="SAM" id="SignalP"/>
    </source>
</evidence>
<dbReference type="InterPro" id="IPR038885">
    <property type="entry name" value="PLB1"/>
</dbReference>
<protein>
    <submittedName>
        <fullName evidence="2">Uncharacterized protein</fullName>
    </submittedName>
</protein>
<proteinExistence type="predicted"/>
<name>A0AAN8F5D8_TRICO</name>
<gene>
    <name evidence="2" type="ORF">GCK32_008434</name>
</gene>
<sequence>MIVEVLILLVFGASQSNAVLPDIGVPNYYCAPSLMRKSLTVPTNVNSVRPADIKLVMALGDSLTVSLLH</sequence>
<keyword evidence="3" id="KW-1185">Reference proteome</keyword>
<reference evidence="2 3" key="1">
    <citation type="submission" date="2019-10" db="EMBL/GenBank/DDBJ databases">
        <title>Assembly and Annotation for the nematode Trichostrongylus colubriformis.</title>
        <authorList>
            <person name="Martin J."/>
        </authorList>
    </citation>
    <scope>NUCLEOTIDE SEQUENCE [LARGE SCALE GENOMIC DNA]</scope>
    <source>
        <strain evidence="2">G859</strain>
        <tissue evidence="2">Whole worm</tissue>
    </source>
</reference>
<dbReference type="Proteomes" id="UP001331761">
    <property type="component" value="Unassembled WGS sequence"/>
</dbReference>
<dbReference type="PANTHER" id="PTHR21325:SF31">
    <property type="entry name" value="GH22081P-RELATED"/>
    <property type="match status" value="1"/>
</dbReference>
<dbReference type="GO" id="GO:0006644">
    <property type="term" value="P:phospholipid metabolic process"/>
    <property type="evidence" value="ECO:0007669"/>
    <property type="project" value="TreeGrafter"/>
</dbReference>
<organism evidence="2 3">
    <name type="scientific">Trichostrongylus colubriformis</name>
    <name type="common">Black scour worm</name>
    <dbReference type="NCBI Taxonomy" id="6319"/>
    <lineage>
        <taxon>Eukaryota</taxon>
        <taxon>Metazoa</taxon>
        <taxon>Ecdysozoa</taxon>
        <taxon>Nematoda</taxon>
        <taxon>Chromadorea</taxon>
        <taxon>Rhabditida</taxon>
        <taxon>Rhabditina</taxon>
        <taxon>Rhabditomorpha</taxon>
        <taxon>Strongyloidea</taxon>
        <taxon>Trichostrongylidae</taxon>
        <taxon>Trichostrongylus</taxon>
    </lineage>
</organism>
<accession>A0AAN8F5D8</accession>
<dbReference type="AlphaFoldDB" id="A0AAN8F5D8"/>
<evidence type="ECO:0000313" key="3">
    <source>
        <dbReference type="Proteomes" id="UP001331761"/>
    </source>
</evidence>
<feature type="chain" id="PRO_5043051682" evidence="1">
    <location>
        <begin position="19"/>
        <end position="69"/>
    </location>
</feature>
<comment type="caution">
    <text evidence="2">The sequence shown here is derived from an EMBL/GenBank/DDBJ whole genome shotgun (WGS) entry which is preliminary data.</text>
</comment>
<dbReference type="GO" id="GO:0004620">
    <property type="term" value="F:phospholipase activity"/>
    <property type="evidence" value="ECO:0007669"/>
    <property type="project" value="InterPro"/>
</dbReference>